<comment type="cofactor">
    <cofactor evidence="15">
        <name>Ca(2+)</name>
        <dbReference type="ChEBI" id="CHEBI:29108"/>
    </cofactor>
    <text evidence="15">Binds 1 Ca(2+) ion per subunit.</text>
</comment>
<comment type="subcellular location">
    <subcellularLocation>
        <location evidence="3">Secreted</location>
        <location evidence="3">Extracellular space</location>
    </subcellularLocation>
</comment>
<keyword evidence="7 15" id="KW-0479">Metal-binding</keyword>
<dbReference type="SMART" id="SM00944">
    <property type="entry name" value="Pro-kuma_activ"/>
    <property type="match status" value="1"/>
</dbReference>
<keyword evidence="11 15" id="KW-0106">Calcium</keyword>
<feature type="domain" description="Peptidase S53" evidence="17">
    <location>
        <begin position="231"/>
        <end position="617"/>
    </location>
</feature>
<sequence length="617" mass="67380">MRTTLFCILAAAVVIAAAARDVMLEIEHVHVPDTWVRQSSAKGDETIQLQFALKWKHPNSIEQELDKTSDPDSPEYLQHLSKDQVLEMLKPADNATETVKNYLQQSGVPKKHIKSSATGDWVLVKVPARHASALLGDAKFSVYRHKESQEEIVRTTRYTLPQDIAAVVDFVSGITHFSSQRTQRRPSFIVNSDIPEPATHPEQVLAASDADTETLYIASESTSTSTCNISHVSSECLRHLYGTTDYTPQAPQKTHVGIAGFLHEYANYADLDLFLREQRPEALAGKATFDYLTINGEHDNQTQSAAGGEANLDVQVVIGMTWPVRTSFISVGGSPAFRPDNFSPKNTNEPYAALLQYLLEQDANLPDVLSISYGDDEQTVPPKYARRVCSMFAALGLRGVSVFVASGDEGVGGKKASHCQTNDGEQKETFLPNFPGSCPYVTVVGATQGFNPEAATSKDIAKFYSGGGFSYYFARPKYQDNVVPQYIKDVMGNQYAHLYNQSGRAYPDISAQGSRYSIALNNSMTTESGTSASTPLVASIFSLLNDARFAKGKPSLGFVNPLLYKRLSQSNAFNDVTEGSATGCGNKTGFKAAPGWDAVTGFGTPRFKMLLRNVVDL</sequence>
<feature type="active site" description="Charge relay system" evidence="15">
    <location>
        <position position="531"/>
    </location>
</feature>
<dbReference type="CDD" id="cd11377">
    <property type="entry name" value="Pro-peptidase_S53"/>
    <property type="match status" value="1"/>
</dbReference>
<dbReference type="AlphaFoldDB" id="A0A2N1JG23"/>
<dbReference type="InterPro" id="IPR000209">
    <property type="entry name" value="Peptidase_S8/S53_dom"/>
</dbReference>
<dbReference type="CDD" id="cd04056">
    <property type="entry name" value="Peptidases_S53"/>
    <property type="match status" value="1"/>
</dbReference>
<comment type="catalytic activity">
    <reaction evidence="1">
        <text>Release of an N-terminal tripeptide from a polypeptide.</text>
        <dbReference type="EC" id="3.4.14.10"/>
    </reaction>
</comment>
<dbReference type="GO" id="GO:0005576">
    <property type="term" value="C:extracellular region"/>
    <property type="evidence" value="ECO:0007669"/>
    <property type="project" value="UniProtKB-SubCell"/>
</dbReference>
<feature type="signal peptide" evidence="16">
    <location>
        <begin position="1"/>
        <end position="19"/>
    </location>
</feature>
<feature type="chain" id="PRO_5014631913" description="tripeptidyl-peptidase II" evidence="16">
    <location>
        <begin position="20"/>
        <end position="617"/>
    </location>
</feature>
<reference evidence="18 19" key="1">
    <citation type="submission" date="2017-10" db="EMBL/GenBank/DDBJ databases">
        <title>A novel species of cold-tolerant Malassezia isolated from bats.</title>
        <authorList>
            <person name="Lorch J.M."/>
            <person name="Palmer J.M."/>
            <person name="Vanderwolf K.J."/>
            <person name="Schmidt K.Z."/>
            <person name="Verant M.L."/>
            <person name="Weller T.J."/>
            <person name="Blehert D.S."/>
        </authorList>
    </citation>
    <scope>NUCLEOTIDE SEQUENCE [LARGE SCALE GENOMIC DNA]</scope>
    <source>
        <strain evidence="18 19">NWHC:44797-103</strain>
    </source>
</reference>
<evidence type="ECO:0000313" key="19">
    <source>
        <dbReference type="Proteomes" id="UP000232875"/>
    </source>
</evidence>
<evidence type="ECO:0000256" key="2">
    <source>
        <dbReference type="ARBA" id="ARBA00002451"/>
    </source>
</evidence>
<feature type="binding site" evidence="15">
    <location>
        <position position="576"/>
    </location>
    <ligand>
        <name>Ca(2+)</name>
        <dbReference type="ChEBI" id="CHEBI:29108"/>
    </ligand>
</feature>
<gene>
    <name evidence="18" type="ORF">MVES_000455</name>
</gene>
<evidence type="ECO:0000256" key="12">
    <source>
        <dbReference type="ARBA" id="ARBA00023026"/>
    </source>
</evidence>
<evidence type="ECO:0000256" key="7">
    <source>
        <dbReference type="ARBA" id="ARBA00022723"/>
    </source>
</evidence>
<dbReference type="OrthoDB" id="409122at2759"/>
<proteinExistence type="predicted"/>
<dbReference type="Pfam" id="PF09286">
    <property type="entry name" value="Pro-kuma_activ"/>
    <property type="match status" value="1"/>
</dbReference>
<dbReference type="GO" id="GO:0046872">
    <property type="term" value="F:metal ion binding"/>
    <property type="evidence" value="ECO:0007669"/>
    <property type="project" value="UniProtKB-UniRule"/>
</dbReference>
<keyword evidence="8 16" id="KW-0732">Signal</keyword>
<feature type="binding site" evidence="15">
    <location>
        <position position="575"/>
    </location>
    <ligand>
        <name>Ca(2+)</name>
        <dbReference type="ChEBI" id="CHEBI:29108"/>
    </ligand>
</feature>
<comment type="function">
    <text evidence="2">Secreted tripeptidyl-peptidase which degrades proteins at acidic pHs and is involved in virulence.</text>
</comment>
<dbReference type="InterPro" id="IPR050819">
    <property type="entry name" value="Tripeptidyl-peptidase_I"/>
</dbReference>
<dbReference type="PROSITE" id="PS51695">
    <property type="entry name" value="SEDOLISIN"/>
    <property type="match status" value="1"/>
</dbReference>
<dbReference type="Pfam" id="PF00082">
    <property type="entry name" value="Peptidase_S8"/>
    <property type="match status" value="1"/>
</dbReference>
<feature type="active site" description="Charge relay system" evidence="15">
    <location>
        <position position="313"/>
    </location>
</feature>
<dbReference type="InterPro" id="IPR015366">
    <property type="entry name" value="S53_propep"/>
</dbReference>
<evidence type="ECO:0000256" key="4">
    <source>
        <dbReference type="ARBA" id="ARBA00012462"/>
    </source>
</evidence>
<keyword evidence="12" id="KW-0843">Virulence</keyword>
<protein>
    <recommendedName>
        <fullName evidence="4">tripeptidyl-peptidase II</fullName>
        <ecNumber evidence="4">3.4.14.10</ecNumber>
    </recommendedName>
</protein>
<keyword evidence="14" id="KW-0325">Glycoprotein</keyword>
<evidence type="ECO:0000256" key="1">
    <source>
        <dbReference type="ARBA" id="ARBA00001910"/>
    </source>
</evidence>
<evidence type="ECO:0000256" key="14">
    <source>
        <dbReference type="ARBA" id="ARBA00023180"/>
    </source>
</evidence>
<name>A0A2N1JG23_9BASI</name>
<evidence type="ECO:0000256" key="11">
    <source>
        <dbReference type="ARBA" id="ARBA00022837"/>
    </source>
</evidence>
<feature type="active site" description="Charge relay system" evidence="15">
    <location>
        <position position="309"/>
    </location>
</feature>
<keyword evidence="9 15" id="KW-0378">Hydrolase</keyword>
<dbReference type="GO" id="GO:0006508">
    <property type="term" value="P:proteolysis"/>
    <property type="evidence" value="ECO:0007669"/>
    <property type="project" value="UniProtKB-KW"/>
</dbReference>
<keyword evidence="5" id="KW-0964">Secreted</keyword>
<dbReference type="PANTHER" id="PTHR14218">
    <property type="entry name" value="PROTEASE S8 TRIPEPTIDYL PEPTIDASE I CLN2"/>
    <property type="match status" value="1"/>
</dbReference>
<dbReference type="GO" id="GO:0004252">
    <property type="term" value="F:serine-type endopeptidase activity"/>
    <property type="evidence" value="ECO:0007669"/>
    <property type="project" value="UniProtKB-UniRule"/>
</dbReference>
<dbReference type="EMBL" id="KZ454987">
    <property type="protein sequence ID" value="PKI85504.1"/>
    <property type="molecule type" value="Genomic_DNA"/>
</dbReference>
<evidence type="ECO:0000256" key="6">
    <source>
        <dbReference type="ARBA" id="ARBA00022670"/>
    </source>
</evidence>
<keyword evidence="19" id="KW-1185">Reference proteome</keyword>
<dbReference type="InterPro" id="IPR036852">
    <property type="entry name" value="Peptidase_S8/S53_dom_sf"/>
</dbReference>
<dbReference type="SUPFAM" id="SSF54897">
    <property type="entry name" value="Protease propeptides/inhibitors"/>
    <property type="match status" value="1"/>
</dbReference>
<evidence type="ECO:0000256" key="5">
    <source>
        <dbReference type="ARBA" id="ARBA00022525"/>
    </source>
</evidence>
<dbReference type="PANTHER" id="PTHR14218:SF15">
    <property type="entry name" value="TRIPEPTIDYL-PEPTIDASE 1"/>
    <property type="match status" value="1"/>
</dbReference>
<organism evidence="18 19">
    <name type="scientific">Malassezia vespertilionis</name>
    <dbReference type="NCBI Taxonomy" id="2020962"/>
    <lineage>
        <taxon>Eukaryota</taxon>
        <taxon>Fungi</taxon>
        <taxon>Dikarya</taxon>
        <taxon>Basidiomycota</taxon>
        <taxon>Ustilaginomycotina</taxon>
        <taxon>Malasseziomycetes</taxon>
        <taxon>Malasseziales</taxon>
        <taxon>Malasseziaceae</taxon>
        <taxon>Malassezia</taxon>
    </lineage>
</organism>
<keyword evidence="13" id="KW-0865">Zymogen</keyword>
<feature type="binding site" evidence="15">
    <location>
        <position position="597"/>
    </location>
    <ligand>
        <name>Ca(2+)</name>
        <dbReference type="ChEBI" id="CHEBI:29108"/>
    </ligand>
</feature>
<dbReference type="FunFam" id="3.40.50.200:FF:000015">
    <property type="entry name" value="Tripeptidyl peptidase A"/>
    <property type="match status" value="1"/>
</dbReference>
<evidence type="ECO:0000313" key="18">
    <source>
        <dbReference type="EMBL" id="PKI85504.1"/>
    </source>
</evidence>
<dbReference type="STRING" id="2020962.A0A2N1JG23"/>
<evidence type="ECO:0000259" key="17">
    <source>
        <dbReference type="PROSITE" id="PS51695"/>
    </source>
</evidence>
<dbReference type="Gene3D" id="3.40.50.200">
    <property type="entry name" value="Peptidase S8/S53 domain"/>
    <property type="match status" value="1"/>
</dbReference>
<accession>A0A2N1JG23</accession>
<evidence type="ECO:0000256" key="9">
    <source>
        <dbReference type="ARBA" id="ARBA00022801"/>
    </source>
</evidence>
<keyword evidence="10 15" id="KW-0720">Serine protease</keyword>
<dbReference type="SUPFAM" id="SSF52743">
    <property type="entry name" value="Subtilisin-like"/>
    <property type="match status" value="1"/>
</dbReference>
<dbReference type="GO" id="GO:0008240">
    <property type="term" value="F:tripeptidyl-peptidase activity"/>
    <property type="evidence" value="ECO:0007669"/>
    <property type="project" value="UniProtKB-EC"/>
</dbReference>
<evidence type="ECO:0000256" key="13">
    <source>
        <dbReference type="ARBA" id="ARBA00023145"/>
    </source>
</evidence>
<evidence type="ECO:0000256" key="15">
    <source>
        <dbReference type="PROSITE-ProRule" id="PRU01032"/>
    </source>
</evidence>
<evidence type="ECO:0000256" key="10">
    <source>
        <dbReference type="ARBA" id="ARBA00022825"/>
    </source>
</evidence>
<evidence type="ECO:0000256" key="16">
    <source>
        <dbReference type="SAM" id="SignalP"/>
    </source>
</evidence>
<evidence type="ECO:0000256" key="3">
    <source>
        <dbReference type="ARBA" id="ARBA00004239"/>
    </source>
</evidence>
<evidence type="ECO:0000256" key="8">
    <source>
        <dbReference type="ARBA" id="ARBA00022729"/>
    </source>
</evidence>
<dbReference type="Proteomes" id="UP000232875">
    <property type="component" value="Unassembled WGS sequence"/>
</dbReference>
<keyword evidence="6 15" id="KW-0645">Protease</keyword>
<dbReference type="EC" id="3.4.14.10" evidence="4"/>
<feature type="binding site" evidence="15">
    <location>
        <position position="595"/>
    </location>
    <ligand>
        <name>Ca(2+)</name>
        <dbReference type="ChEBI" id="CHEBI:29108"/>
    </ligand>
</feature>
<dbReference type="InterPro" id="IPR030400">
    <property type="entry name" value="Sedolisin_dom"/>
</dbReference>